<evidence type="ECO:0000313" key="2">
    <source>
        <dbReference type="EMBL" id="KKL24302.1"/>
    </source>
</evidence>
<dbReference type="InterPro" id="IPR003583">
    <property type="entry name" value="Hlx-hairpin-Hlx_DNA-bd_motif"/>
</dbReference>
<dbReference type="SUPFAM" id="SSF47781">
    <property type="entry name" value="RuvA domain 2-like"/>
    <property type="match status" value="1"/>
</dbReference>
<dbReference type="GO" id="GO:0003677">
    <property type="term" value="F:DNA binding"/>
    <property type="evidence" value="ECO:0007669"/>
    <property type="project" value="InterPro"/>
</dbReference>
<name>A0A0F9CD35_9ZZZZ</name>
<dbReference type="GO" id="GO:0006281">
    <property type="term" value="P:DNA repair"/>
    <property type="evidence" value="ECO:0007669"/>
    <property type="project" value="InterPro"/>
</dbReference>
<evidence type="ECO:0000259" key="1">
    <source>
        <dbReference type="SMART" id="SM00278"/>
    </source>
</evidence>
<reference evidence="2" key="1">
    <citation type="journal article" date="2015" name="Nature">
        <title>Complex archaea that bridge the gap between prokaryotes and eukaryotes.</title>
        <authorList>
            <person name="Spang A."/>
            <person name="Saw J.H."/>
            <person name="Jorgensen S.L."/>
            <person name="Zaremba-Niedzwiedzka K."/>
            <person name="Martijn J."/>
            <person name="Lind A.E."/>
            <person name="van Eijk R."/>
            <person name="Schleper C."/>
            <person name="Guy L."/>
            <person name="Ettema T.J."/>
        </authorList>
    </citation>
    <scope>NUCLEOTIDE SEQUENCE</scope>
</reference>
<dbReference type="EMBL" id="LAZR01036647">
    <property type="protein sequence ID" value="KKL24302.1"/>
    <property type="molecule type" value="Genomic_DNA"/>
</dbReference>
<sequence>MLLLDDRIGSKELDNVINVPHALVHLDYADACFSGNGPDNVAWDIGIERKTITDLLNSITTGRLVGHQLQGLLDQFDVIYLVVEGAWRIGPQTGLIEIYRGKRWKAAGWNSQRFMGTAITSFLNSLAVMCNVHVWISQNKTQTGRWLSGIYKWWQKPWEAHKSLKHFHNVPAPVTKLSKPSLLQCMVKEVDGIGWEKAEDISKHFGTMFDLALTDEEELLKIPGIGKKLASKIVKDIRGGK</sequence>
<dbReference type="InterPro" id="IPR011335">
    <property type="entry name" value="Restrct_endonuc-II-like"/>
</dbReference>
<feature type="domain" description="Helix-hairpin-helix DNA-binding motif class 1" evidence="1">
    <location>
        <begin position="185"/>
        <end position="204"/>
    </location>
</feature>
<proteinExistence type="predicted"/>
<dbReference type="Gene3D" id="3.40.50.10130">
    <property type="match status" value="1"/>
</dbReference>
<dbReference type="InterPro" id="IPR006166">
    <property type="entry name" value="ERCC4_domain"/>
</dbReference>
<accession>A0A0F9CD35</accession>
<dbReference type="GO" id="GO:0004518">
    <property type="term" value="F:nuclease activity"/>
    <property type="evidence" value="ECO:0007669"/>
    <property type="project" value="InterPro"/>
</dbReference>
<dbReference type="Gene3D" id="1.10.150.20">
    <property type="entry name" value="5' to 3' exonuclease, C-terminal subdomain"/>
    <property type="match status" value="1"/>
</dbReference>
<dbReference type="Pfam" id="PF14520">
    <property type="entry name" value="HHH_5"/>
    <property type="match status" value="1"/>
</dbReference>
<feature type="domain" description="Helix-hairpin-helix DNA-binding motif class 1" evidence="1">
    <location>
        <begin position="217"/>
        <end position="236"/>
    </location>
</feature>
<dbReference type="SUPFAM" id="SSF52980">
    <property type="entry name" value="Restriction endonuclease-like"/>
    <property type="match status" value="1"/>
</dbReference>
<gene>
    <name evidence="2" type="ORF">LCGC14_2416640</name>
</gene>
<protein>
    <recommendedName>
        <fullName evidence="1">Helix-hairpin-helix DNA-binding motif class 1 domain-containing protein</fullName>
    </recommendedName>
</protein>
<dbReference type="AlphaFoldDB" id="A0A0F9CD35"/>
<dbReference type="Pfam" id="PF02732">
    <property type="entry name" value="ERCC4"/>
    <property type="match status" value="1"/>
</dbReference>
<comment type="caution">
    <text evidence="2">The sequence shown here is derived from an EMBL/GenBank/DDBJ whole genome shotgun (WGS) entry which is preliminary data.</text>
</comment>
<dbReference type="InterPro" id="IPR010994">
    <property type="entry name" value="RuvA_2-like"/>
</dbReference>
<organism evidence="2">
    <name type="scientific">marine sediment metagenome</name>
    <dbReference type="NCBI Taxonomy" id="412755"/>
    <lineage>
        <taxon>unclassified sequences</taxon>
        <taxon>metagenomes</taxon>
        <taxon>ecological metagenomes</taxon>
    </lineage>
</organism>
<dbReference type="SMART" id="SM00278">
    <property type="entry name" value="HhH1"/>
    <property type="match status" value="2"/>
</dbReference>